<gene>
    <name evidence="1" type="ORF">BN1723_019487</name>
</gene>
<dbReference type="Proteomes" id="UP000045706">
    <property type="component" value="Unassembled WGS sequence"/>
</dbReference>
<evidence type="ECO:0000313" key="2">
    <source>
        <dbReference type="Proteomes" id="UP000045706"/>
    </source>
</evidence>
<evidence type="ECO:0000313" key="1">
    <source>
        <dbReference type="EMBL" id="CRK44556.1"/>
    </source>
</evidence>
<protein>
    <submittedName>
        <fullName evidence="1">Uncharacterized protein</fullName>
    </submittedName>
</protein>
<proteinExistence type="predicted"/>
<reference evidence="2" key="1">
    <citation type="submission" date="2015-05" db="EMBL/GenBank/DDBJ databases">
        <authorList>
            <person name="Fogelqvist Johan"/>
        </authorList>
    </citation>
    <scope>NUCLEOTIDE SEQUENCE [LARGE SCALE GENOMIC DNA]</scope>
</reference>
<feature type="non-terminal residue" evidence="1">
    <location>
        <position position="1"/>
    </location>
</feature>
<name>A0A0G4ND38_VERLO</name>
<dbReference type="EMBL" id="CVQI01034106">
    <property type="protein sequence ID" value="CRK44556.1"/>
    <property type="molecule type" value="Genomic_DNA"/>
</dbReference>
<dbReference type="AlphaFoldDB" id="A0A0G4ND38"/>
<organism evidence="1 2">
    <name type="scientific">Verticillium longisporum</name>
    <name type="common">Verticillium dahliae var. longisporum</name>
    <dbReference type="NCBI Taxonomy" id="100787"/>
    <lineage>
        <taxon>Eukaryota</taxon>
        <taxon>Fungi</taxon>
        <taxon>Dikarya</taxon>
        <taxon>Ascomycota</taxon>
        <taxon>Pezizomycotina</taxon>
        <taxon>Sordariomycetes</taxon>
        <taxon>Hypocreomycetidae</taxon>
        <taxon>Glomerellales</taxon>
        <taxon>Plectosphaerellaceae</taxon>
        <taxon>Verticillium</taxon>
    </lineage>
</organism>
<accession>A0A0G4ND38</accession>
<sequence length="37" mass="4285">HHPRCPPRFPRPPRLQCLDVQCQEEARPLLPAMPRAA</sequence>